<gene>
    <name evidence="2" type="ORF">MUO15_11120</name>
</gene>
<dbReference type="Proteomes" id="UP000830326">
    <property type="component" value="Chromosome"/>
</dbReference>
<reference evidence="2" key="1">
    <citation type="submission" date="2022-04" db="EMBL/GenBank/DDBJ databases">
        <title>Halobacillus sp. isolated from saltern.</title>
        <authorList>
            <person name="Won M."/>
            <person name="Lee C.-M."/>
            <person name="Woen H.-Y."/>
            <person name="Kwon S.-W."/>
        </authorList>
    </citation>
    <scope>NUCLEOTIDE SEQUENCE</scope>
    <source>
        <strain evidence="2">SSHM10-5</strain>
    </source>
</reference>
<evidence type="ECO:0000313" key="3">
    <source>
        <dbReference type="Proteomes" id="UP000830326"/>
    </source>
</evidence>
<accession>A0ABY4H5Z3</accession>
<dbReference type="RefSeq" id="WP_245029311.1">
    <property type="nucleotide sequence ID" value="NZ_CP095075.1"/>
</dbReference>
<keyword evidence="3" id="KW-1185">Reference proteome</keyword>
<protein>
    <recommendedName>
        <fullName evidence="4">MerR family transcriptional regulator</fullName>
    </recommendedName>
</protein>
<proteinExistence type="predicted"/>
<dbReference type="EMBL" id="CP095075">
    <property type="protein sequence ID" value="UOR10270.1"/>
    <property type="molecule type" value="Genomic_DNA"/>
</dbReference>
<organism evidence="2 3">
    <name type="scientific">Halobacillus amylolyticus</name>
    <dbReference type="NCBI Taxonomy" id="2932259"/>
    <lineage>
        <taxon>Bacteria</taxon>
        <taxon>Bacillati</taxon>
        <taxon>Bacillota</taxon>
        <taxon>Bacilli</taxon>
        <taxon>Bacillales</taxon>
        <taxon>Bacillaceae</taxon>
        <taxon>Halobacillus</taxon>
    </lineage>
</organism>
<name>A0ABY4H5Z3_9BACI</name>
<evidence type="ECO:0000256" key="1">
    <source>
        <dbReference type="SAM" id="Coils"/>
    </source>
</evidence>
<sequence length="192" mass="22377">MNKRTLFSLFLILLITITAFNVYVQYTASNDQLQAEIKHLKQENQQVIKERNSLKQTLNEQDPSKIQKHHEAIVDQVSLFIKTAFVHKKETYQERKKIANSIMSKELVNTFFPTEMYERETKTSVDNVEVFIKTGNLPNNHATVLVRLTHTLYSLQGDQKQVSPVFLELSVQLQEDHWVVTDFKAVRKEKNG</sequence>
<feature type="coiled-coil region" evidence="1">
    <location>
        <begin position="23"/>
        <end position="60"/>
    </location>
</feature>
<keyword evidence="1" id="KW-0175">Coiled coil</keyword>
<evidence type="ECO:0000313" key="2">
    <source>
        <dbReference type="EMBL" id="UOR10270.1"/>
    </source>
</evidence>
<evidence type="ECO:0008006" key="4">
    <source>
        <dbReference type="Google" id="ProtNLM"/>
    </source>
</evidence>